<organism evidence="2 3">
    <name type="scientific">Streptomyces shaanxiensis</name>
    <dbReference type="NCBI Taxonomy" id="653357"/>
    <lineage>
        <taxon>Bacteria</taxon>
        <taxon>Bacillati</taxon>
        <taxon>Actinomycetota</taxon>
        <taxon>Actinomycetes</taxon>
        <taxon>Kitasatosporales</taxon>
        <taxon>Streptomycetaceae</taxon>
        <taxon>Streptomyces</taxon>
    </lineage>
</organism>
<comment type="caution">
    <text evidence="2">The sequence shown here is derived from an EMBL/GenBank/DDBJ whole genome shotgun (WGS) entry which is preliminary data.</text>
</comment>
<evidence type="ECO:0000256" key="1">
    <source>
        <dbReference type="SAM" id="MobiDB-lite"/>
    </source>
</evidence>
<evidence type="ECO:0000313" key="2">
    <source>
        <dbReference type="EMBL" id="GAA4062372.1"/>
    </source>
</evidence>
<dbReference type="EMBL" id="BAAAZY010000011">
    <property type="protein sequence ID" value="GAA4062372.1"/>
    <property type="molecule type" value="Genomic_DNA"/>
</dbReference>
<accession>A0ABP7VBG5</accession>
<gene>
    <name evidence="2" type="ORF">GCM10022233_40240</name>
</gene>
<name>A0ABP7VBG5_9ACTN</name>
<protein>
    <submittedName>
        <fullName evidence="2">Uncharacterized protein</fullName>
    </submittedName>
</protein>
<reference evidence="3" key="1">
    <citation type="journal article" date="2019" name="Int. J. Syst. Evol. Microbiol.">
        <title>The Global Catalogue of Microorganisms (GCM) 10K type strain sequencing project: providing services to taxonomists for standard genome sequencing and annotation.</title>
        <authorList>
            <consortium name="The Broad Institute Genomics Platform"/>
            <consortium name="The Broad Institute Genome Sequencing Center for Infectious Disease"/>
            <person name="Wu L."/>
            <person name="Ma J."/>
        </authorList>
    </citation>
    <scope>NUCLEOTIDE SEQUENCE [LARGE SCALE GENOMIC DNA]</scope>
    <source>
        <strain evidence="3">JCM 16925</strain>
    </source>
</reference>
<feature type="compositionally biased region" description="Basic and acidic residues" evidence="1">
    <location>
        <begin position="1"/>
        <end position="15"/>
    </location>
</feature>
<keyword evidence="3" id="KW-1185">Reference proteome</keyword>
<dbReference type="Proteomes" id="UP001499984">
    <property type="component" value="Unassembled WGS sequence"/>
</dbReference>
<sequence>MTLRARTDPAKRGNPDRGSLGAPAHVVERCPDGCYGAAGVGCGCCRGRKSATAAVVSREPRTALNQAVRQVERDARQAVSLVILSTDDLAPLDRCWRLGFLGSPQIRKGKAFG</sequence>
<feature type="region of interest" description="Disordered" evidence="1">
    <location>
        <begin position="1"/>
        <end position="23"/>
    </location>
</feature>
<evidence type="ECO:0000313" key="3">
    <source>
        <dbReference type="Proteomes" id="UP001499984"/>
    </source>
</evidence>
<proteinExistence type="predicted"/>